<evidence type="ECO:0000256" key="1">
    <source>
        <dbReference type="SAM" id="SignalP"/>
    </source>
</evidence>
<feature type="chain" id="PRO_5046840591" evidence="1">
    <location>
        <begin position="22"/>
        <end position="163"/>
    </location>
</feature>
<dbReference type="EMBL" id="CP107716">
    <property type="protein sequence ID" value="UYQ71880.1"/>
    <property type="molecule type" value="Genomic_DNA"/>
</dbReference>
<evidence type="ECO:0000313" key="3">
    <source>
        <dbReference type="Proteomes" id="UP001163882"/>
    </source>
</evidence>
<reference evidence="2" key="1">
    <citation type="submission" date="2022-10" db="EMBL/GenBank/DDBJ databases">
        <title>YIM 151497 complete genome.</title>
        <authorList>
            <person name="Chen X."/>
        </authorList>
    </citation>
    <scope>NUCLEOTIDE SEQUENCE</scope>
    <source>
        <strain evidence="2">YIM 151497</strain>
    </source>
</reference>
<accession>A0ABY6IRN3</accession>
<keyword evidence="1" id="KW-0732">Signal</keyword>
<feature type="signal peptide" evidence="1">
    <location>
        <begin position="1"/>
        <end position="21"/>
    </location>
</feature>
<organism evidence="2 3">
    <name type="scientific">Pelagibacterium flavum</name>
    <dbReference type="NCBI Taxonomy" id="2984530"/>
    <lineage>
        <taxon>Bacteria</taxon>
        <taxon>Pseudomonadati</taxon>
        <taxon>Pseudomonadota</taxon>
        <taxon>Alphaproteobacteria</taxon>
        <taxon>Hyphomicrobiales</taxon>
        <taxon>Devosiaceae</taxon>
        <taxon>Pelagibacterium</taxon>
    </lineage>
</organism>
<keyword evidence="3" id="KW-1185">Reference proteome</keyword>
<proteinExistence type="predicted"/>
<name>A0ABY6IRN3_9HYPH</name>
<gene>
    <name evidence="2" type="ORF">OF122_17850</name>
</gene>
<evidence type="ECO:0000313" key="2">
    <source>
        <dbReference type="EMBL" id="UYQ71880.1"/>
    </source>
</evidence>
<sequence>MLRRFVFAIAIFSSVSGSFPAADWTRYVNPRFGAAVDIPADFAAEGPAQVAGEGKRFRASNGRAVITAWGGPVLEADFLAEMRGRIGAEEAEGWTITYRSETPDWAAWGGTRGGHVFYAKTILVCNGQQTANVRLDYPAMDVPAFDAVVNRLGQSLAQDGACF</sequence>
<dbReference type="RefSeq" id="WP_264225527.1">
    <property type="nucleotide sequence ID" value="NZ_CP107716.1"/>
</dbReference>
<protein>
    <submittedName>
        <fullName evidence="2">Uncharacterized protein</fullName>
    </submittedName>
</protein>
<dbReference type="Proteomes" id="UP001163882">
    <property type="component" value="Chromosome"/>
</dbReference>